<dbReference type="UniPathway" id="UPA00557">
    <property type="reaction ID" value="UER00614"/>
</dbReference>
<dbReference type="EC" id="2.7.7.41" evidence="6 18"/>
<evidence type="ECO:0000256" key="4">
    <source>
        <dbReference type="ARBA" id="ARBA00005189"/>
    </source>
</evidence>
<evidence type="ECO:0000256" key="12">
    <source>
        <dbReference type="ARBA" id="ARBA00022695"/>
    </source>
</evidence>
<evidence type="ECO:0000256" key="11">
    <source>
        <dbReference type="ARBA" id="ARBA00022692"/>
    </source>
</evidence>
<evidence type="ECO:0000256" key="14">
    <source>
        <dbReference type="ARBA" id="ARBA00023098"/>
    </source>
</evidence>
<evidence type="ECO:0000256" key="10">
    <source>
        <dbReference type="ARBA" id="ARBA00022679"/>
    </source>
</evidence>
<dbReference type="PANTHER" id="PTHR46382:SF1">
    <property type="entry name" value="PHOSPHATIDATE CYTIDYLYLTRANSFERASE"/>
    <property type="match status" value="1"/>
</dbReference>
<evidence type="ECO:0000256" key="2">
    <source>
        <dbReference type="ARBA" id="ARBA00004651"/>
    </source>
</evidence>
<comment type="similarity">
    <text evidence="5 18">Belongs to the CDS family.</text>
</comment>
<keyword evidence="13 19" id="KW-1133">Transmembrane helix</keyword>
<evidence type="ECO:0000313" key="20">
    <source>
        <dbReference type="EMBL" id="GAQ16129.1"/>
    </source>
</evidence>
<evidence type="ECO:0000256" key="7">
    <source>
        <dbReference type="ARBA" id="ARBA00019373"/>
    </source>
</evidence>
<keyword evidence="17" id="KW-1208">Phospholipid metabolism</keyword>
<feature type="transmembrane region" description="Helical" evidence="19">
    <location>
        <begin position="140"/>
        <end position="158"/>
    </location>
</feature>
<evidence type="ECO:0000256" key="5">
    <source>
        <dbReference type="ARBA" id="ARBA00010185"/>
    </source>
</evidence>
<dbReference type="InterPro" id="IPR000374">
    <property type="entry name" value="PC_trans"/>
</dbReference>
<reference evidence="20 21" key="2">
    <citation type="journal article" date="2016" name="Genome Announc.">
        <title>Draft Genome Sequence of Oceanobacillus picturae Heshi-B3, Isolated from Fermented Rice Bran in a Traditional Japanese Seafood Dish.</title>
        <authorList>
            <person name="Akuzawa S."/>
            <person name="Nagaoka J."/>
            <person name="Kanekatsu M."/>
            <person name="Kanesaki Y."/>
            <person name="Suzuki T."/>
        </authorList>
    </citation>
    <scope>NUCLEOTIDE SEQUENCE [LARGE SCALE GENOMIC DNA]</scope>
    <source>
        <strain evidence="20 21">Heshi-B3</strain>
    </source>
</reference>
<keyword evidence="10 18" id="KW-0808">Transferase</keyword>
<evidence type="ECO:0000256" key="15">
    <source>
        <dbReference type="ARBA" id="ARBA00023136"/>
    </source>
</evidence>
<feature type="transmembrane region" description="Helical" evidence="19">
    <location>
        <begin position="179"/>
        <end position="197"/>
    </location>
</feature>
<proteinExistence type="inferred from homology"/>
<feature type="transmembrane region" description="Helical" evidence="19">
    <location>
        <begin position="112"/>
        <end position="128"/>
    </location>
</feature>
<dbReference type="RefSeq" id="WP_058949044.1">
    <property type="nucleotide sequence ID" value="NZ_BBXV01000001.1"/>
</dbReference>
<keyword evidence="12 18" id="KW-0548">Nucleotidyltransferase</keyword>
<feature type="transmembrane region" description="Helical" evidence="19">
    <location>
        <begin position="80"/>
        <end position="100"/>
    </location>
</feature>
<protein>
    <recommendedName>
        <fullName evidence="7 18">Phosphatidate cytidylyltransferase</fullName>
        <ecNumber evidence="6 18">2.7.7.41</ecNumber>
    </recommendedName>
</protein>
<comment type="caution">
    <text evidence="20">The sequence shown here is derived from an EMBL/GenBank/DDBJ whole genome shotgun (WGS) entry which is preliminary data.</text>
</comment>
<keyword evidence="15 19" id="KW-0472">Membrane</keyword>
<feature type="transmembrane region" description="Helical" evidence="19">
    <location>
        <begin position="203"/>
        <end position="221"/>
    </location>
</feature>
<dbReference type="EMBL" id="BBXV01000001">
    <property type="protein sequence ID" value="GAQ16129.1"/>
    <property type="molecule type" value="Genomic_DNA"/>
</dbReference>
<evidence type="ECO:0000313" key="21">
    <source>
        <dbReference type="Proteomes" id="UP000052946"/>
    </source>
</evidence>
<dbReference type="GO" id="GO:0016024">
    <property type="term" value="P:CDP-diacylglycerol biosynthetic process"/>
    <property type="evidence" value="ECO:0007669"/>
    <property type="project" value="UniProtKB-UniPathway"/>
</dbReference>
<comment type="pathway">
    <text evidence="4">Lipid metabolism.</text>
</comment>
<evidence type="ECO:0000256" key="19">
    <source>
        <dbReference type="SAM" id="Phobius"/>
    </source>
</evidence>
<evidence type="ECO:0000256" key="6">
    <source>
        <dbReference type="ARBA" id="ARBA00012487"/>
    </source>
</evidence>
<comment type="pathway">
    <text evidence="3 18">Phospholipid metabolism; CDP-diacylglycerol biosynthesis; CDP-diacylglycerol from sn-glycerol 3-phosphate: step 3/3.</text>
</comment>
<evidence type="ECO:0000256" key="16">
    <source>
        <dbReference type="ARBA" id="ARBA00023209"/>
    </source>
</evidence>
<dbReference type="OrthoDB" id="9799199at2"/>
<dbReference type="PANTHER" id="PTHR46382">
    <property type="entry name" value="PHOSPHATIDATE CYTIDYLYLTRANSFERASE"/>
    <property type="match status" value="1"/>
</dbReference>
<feature type="transmembrane region" description="Helical" evidence="19">
    <location>
        <begin position="55"/>
        <end position="74"/>
    </location>
</feature>
<dbReference type="GO" id="GO:0005886">
    <property type="term" value="C:plasma membrane"/>
    <property type="evidence" value="ECO:0007669"/>
    <property type="project" value="UniProtKB-SubCell"/>
</dbReference>
<organism evidence="20 21">
    <name type="scientific">Oceanobacillus picturae</name>
    <dbReference type="NCBI Taxonomy" id="171693"/>
    <lineage>
        <taxon>Bacteria</taxon>
        <taxon>Bacillati</taxon>
        <taxon>Bacillota</taxon>
        <taxon>Bacilli</taxon>
        <taxon>Bacillales</taxon>
        <taxon>Bacillaceae</taxon>
        <taxon>Oceanobacillus</taxon>
    </lineage>
</organism>
<dbReference type="AlphaFoldDB" id="A0A0U9H4A1"/>
<evidence type="ECO:0000256" key="18">
    <source>
        <dbReference type="RuleBase" id="RU003938"/>
    </source>
</evidence>
<dbReference type="GO" id="GO:0004605">
    <property type="term" value="F:phosphatidate cytidylyltransferase activity"/>
    <property type="evidence" value="ECO:0007669"/>
    <property type="project" value="UniProtKB-EC"/>
</dbReference>
<dbReference type="PROSITE" id="PS01315">
    <property type="entry name" value="CDS"/>
    <property type="match status" value="1"/>
</dbReference>
<evidence type="ECO:0000256" key="9">
    <source>
        <dbReference type="ARBA" id="ARBA00022516"/>
    </source>
</evidence>
<reference evidence="21" key="1">
    <citation type="submission" date="2015-07" db="EMBL/GenBank/DDBJ databases">
        <title>Draft Genome Sequence of Oceanobacillus picturae Heshi-B3 that Was Isolated from Fermented Rice Bran with Aging Salted Mackerel, Which Was Named Heshiko as Traditional Fermented Seafood in Japan.</title>
        <authorList>
            <person name="Akuzawa S."/>
            <person name="Nakagawa J."/>
            <person name="Kanekatsu T."/>
            <person name="Kanesaki Y."/>
            <person name="Suzuki T."/>
        </authorList>
    </citation>
    <scope>NUCLEOTIDE SEQUENCE [LARGE SCALE GENOMIC DNA]</scope>
    <source>
        <strain evidence="21">Heshi-B3</strain>
    </source>
</reference>
<comment type="subcellular location">
    <subcellularLocation>
        <location evidence="2">Cell membrane</location>
        <topology evidence="2">Multi-pass membrane protein</topology>
    </subcellularLocation>
</comment>
<evidence type="ECO:0000256" key="17">
    <source>
        <dbReference type="ARBA" id="ARBA00023264"/>
    </source>
</evidence>
<feature type="transmembrane region" description="Helical" evidence="19">
    <location>
        <begin position="6"/>
        <end position="34"/>
    </location>
</feature>
<sequence>MKQRILTAIVALIIFVPFVIFGGLLFELLVYIMATIGLIELMRMREIGKYSVSSALGILLLWMLMLPSAGFDFISIPEAFFHKSDVIMLVVLLLLSYTVLVKNRFSFDHAGFILLSTIYVGMGFSFLIETRNYIDDGLATIVYVFLVIWATDTGAYFFGRAFGKKKLWPKISPNKTVEGAIGGVILACIVAVIFHVFSPIQHHSMLVMVLVTVLASIFGQIGDLVESAFKRHYGVKDSGDILPGHGGILDRFDSMLFVLPVLHFIGFV</sequence>
<keyword evidence="8" id="KW-1003">Cell membrane</keyword>
<gene>
    <name evidence="20" type="ORF">OPHB3_0045</name>
</gene>
<keyword evidence="14" id="KW-0443">Lipid metabolism</keyword>
<keyword evidence="9" id="KW-0444">Lipid biosynthesis</keyword>
<evidence type="ECO:0000256" key="3">
    <source>
        <dbReference type="ARBA" id="ARBA00005119"/>
    </source>
</evidence>
<keyword evidence="16" id="KW-0594">Phospholipid biosynthesis</keyword>
<evidence type="ECO:0000256" key="13">
    <source>
        <dbReference type="ARBA" id="ARBA00022989"/>
    </source>
</evidence>
<evidence type="ECO:0000256" key="1">
    <source>
        <dbReference type="ARBA" id="ARBA00001698"/>
    </source>
</evidence>
<keyword evidence="11 18" id="KW-0812">Transmembrane</keyword>
<evidence type="ECO:0000256" key="8">
    <source>
        <dbReference type="ARBA" id="ARBA00022475"/>
    </source>
</evidence>
<accession>A0A0U9H4A1</accession>
<comment type="catalytic activity">
    <reaction evidence="1 18">
        <text>a 1,2-diacyl-sn-glycero-3-phosphate + CTP + H(+) = a CDP-1,2-diacyl-sn-glycerol + diphosphate</text>
        <dbReference type="Rhea" id="RHEA:16229"/>
        <dbReference type="ChEBI" id="CHEBI:15378"/>
        <dbReference type="ChEBI" id="CHEBI:33019"/>
        <dbReference type="ChEBI" id="CHEBI:37563"/>
        <dbReference type="ChEBI" id="CHEBI:58332"/>
        <dbReference type="ChEBI" id="CHEBI:58608"/>
        <dbReference type="EC" id="2.7.7.41"/>
    </reaction>
</comment>
<name>A0A0U9H4A1_9BACI</name>
<dbReference type="Proteomes" id="UP000052946">
    <property type="component" value="Unassembled WGS sequence"/>
</dbReference>
<dbReference type="Pfam" id="PF01148">
    <property type="entry name" value="CTP_transf_1"/>
    <property type="match status" value="1"/>
</dbReference>